<organism evidence="2 3">
    <name type="scientific">Bifidobacterium dentium (strain ATCC 27534 / DSM 20436 / JCM 1195 / Bd1)</name>
    <dbReference type="NCBI Taxonomy" id="401473"/>
    <lineage>
        <taxon>Bacteria</taxon>
        <taxon>Bacillati</taxon>
        <taxon>Actinomycetota</taxon>
        <taxon>Actinomycetes</taxon>
        <taxon>Bifidobacteriales</taxon>
        <taxon>Bifidobacteriaceae</taxon>
        <taxon>Bifidobacterium</taxon>
    </lineage>
</organism>
<sequence>MTMLRKGNCRGSTKDKRGEAWNPGSFGKDMACADREKDKIRTGQ</sequence>
<evidence type="ECO:0000313" key="3">
    <source>
        <dbReference type="Proteomes" id="UP000008693"/>
    </source>
</evidence>
<gene>
    <name evidence="2" type="ordered locus">BDP_1895</name>
</gene>
<evidence type="ECO:0000313" key="2">
    <source>
        <dbReference type="EMBL" id="ADB10476.1"/>
    </source>
</evidence>
<name>D2Q6B1_BIFDB</name>
<dbReference type="STRING" id="401473.BDP_1895"/>
<proteinExistence type="predicted"/>
<dbReference type="AlphaFoldDB" id="D2Q6B1"/>
<evidence type="ECO:0000256" key="1">
    <source>
        <dbReference type="SAM" id="MobiDB-lite"/>
    </source>
</evidence>
<accession>D2Q6B1</accession>
<feature type="region of interest" description="Disordered" evidence="1">
    <location>
        <begin position="1"/>
        <end position="44"/>
    </location>
</feature>
<reference evidence="2 3" key="1">
    <citation type="journal article" date="2009" name="PLoS Genet.">
        <title>The Bifidobacterium dentium Bd1 genome sequence reflects its genetic adaptation to the human oral cavity.</title>
        <authorList>
            <person name="Ventura M."/>
            <person name="Turroni F."/>
            <person name="Zomer A."/>
            <person name="Foroni E."/>
            <person name="Giubellini V."/>
            <person name="Bottacini F."/>
            <person name="Canchaya C."/>
            <person name="Claesson M.J."/>
            <person name="He F."/>
            <person name="Mantzourani M."/>
            <person name="Mulas L."/>
            <person name="Ferrarini A."/>
            <person name="Gao B."/>
            <person name="Delledonne M."/>
            <person name="Henrissat B."/>
            <person name="Coutinho P."/>
            <person name="Oggioni M."/>
            <person name="Gupta R.S."/>
            <person name="Zhang Z."/>
            <person name="Beighton D."/>
            <person name="Fitzgerald G.F."/>
            <person name="O'Toole P.W."/>
            <person name="van Sinderen D."/>
        </authorList>
    </citation>
    <scope>NUCLEOTIDE SEQUENCE [LARGE SCALE GENOMIC DNA]</scope>
    <source>
        <strain evidence="3">ATCC 27534 / DSM 20436 / JCM 1195 / Bd1</strain>
    </source>
</reference>
<keyword evidence="3" id="KW-1185">Reference proteome</keyword>
<dbReference type="HOGENOM" id="CLU_3213026_0_0_11"/>
<protein>
    <submittedName>
        <fullName evidence="2">Uncharacterized protein</fullName>
    </submittedName>
</protein>
<dbReference type="KEGG" id="bde:BDP_1895"/>
<dbReference type="EMBL" id="CP001750">
    <property type="protein sequence ID" value="ADB10476.1"/>
    <property type="molecule type" value="Genomic_DNA"/>
</dbReference>
<dbReference type="Proteomes" id="UP000008693">
    <property type="component" value="Chromosome"/>
</dbReference>
<feature type="compositionally biased region" description="Basic and acidic residues" evidence="1">
    <location>
        <begin position="31"/>
        <end position="44"/>
    </location>
</feature>